<organism evidence="5 6">
    <name type="scientific">Geothrix limicola</name>
    <dbReference type="NCBI Taxonomy" id="2927978"/>
    <lineage>
        <taxon>Bacteria</taxon>
        <taxon>Pseudomonadati</taxon>
        <taxon>Acidobacteriota</taxon>
        <taxon>Holophagae</taxon>
        <taxon>Holophagales</taxon>
        <taxon>Holophagaceae</taxon>
        <taxon>Geothrix</taxon>
    </lineage>
</organism>
<dbReference type="CDD" id="cd04584">
    <property type="entry name" value="CBS_pair_AcuB_like"/>
    <property type="match status" value="1"/>
</dbReference>
<keyword evidence="6" id="KW-1185">Reference proteome</keyword>
<dbReference type="PROSITE" id="PS51671">
    <property type="entry name" value="ACT"/>
    <property type="match status" value="1"/>
</dbReference>
<keyword evidence="2" id="KW-0129">CBS domain</keyword>
<reference evidence="5 6" key="1">
    <citation type="journal article" date="2023" name="Antonie Van Leeuwenhoek">
        <title>Mesoterricola silvestris gen. nov., sp. nov., Mesoterricola sediminis sp. nov., Geothrix oryzae sp. nov., Geothrix edaphica sp. nov., Geothrix rubra sp. nov., and Geothrix limicola sp. nov., six novel members of Acidobacteriota isolated from soils.</title>
        <authorList>
            <person name="Itoh H."/>
            <person name="Sugisawa Y."/>
            <person name="Mise K."/>
            <person name="Xu Z."/>
            <person name="Kuniyasu M."/>
            <person name="Ushijima N."/>
            <person name="Kawano K."/>
            <person name="Kobayashi E."/>
            <person name="Shiratori Y."/>
            <person name="Masuda Y."/>
            <person name="Senoo K."/>
        </authorList>
    </citation>
    <scope>NUCLEOTIDE SEQUENCE [LARGE SCALE GENOMIC DNA]</scope>
    <source>
        <strain evidence="5 6">Red804</strain>
    </source>
</reference>
<name>A0ABQ5QIC8_9BACT</name>
<dbReference type="Gene3D" id="3.10.580.10">
    <property type="entry name" value="CBS-domain"/>
    <property type="match status" value="1"/>
</dbReference>
<dbReference type="EMBL" id="BSDE01000007">
    <property type="protein sequence ID" value="GLH74617.1"/>
    <property type="molecule type" value="Genomic_DNA"/>
</dbReference>
<feature type="domain" description="CBS" evidence="3">
    <location>
        <begin position="74"/>
        <end position="133"/>
    </location>
</feature>
<gene>
    <name evidence="5" type="ORF">GETHLI_31190</name>
</gene>
<evidence type="ECO:0000256" key="2">
    <source>
        <dbReference type="PROSITE-ProRule" id="PRU00703"/>
    </source>
</evidence>
<dbReference type="PANTHER" id="PTHR48108:SF2">
    <property type="entry name" value="ACETOIN UTILIZATION PROTEIN ACUB"/>
    <property type="match status" value="1"/>
</dbReference>
<dbReference type="InterPro" id="IPR000644">
    <property type="entry name" value="CBS_dom"/>
</dbReference>
<dbReference type="SMART" id="SM00116">
    <property type="entry name" value="CBS"/>
    <property type="match status" value="2"/>
</dbReference>
<dbReference type="PANTHER" id="PTHR48108">
    <property type="entry name" value="CBS DOMAIN-CONTAINING PROTEIN CBSX2, CHLOROPLASTIC"/>
    <property type="match status" value="1"/>
</dbReference>
<dbReference type="Proteomes" id="UP001165069">
    <property type="component" value="Unassembled WGS sequence"/>
</dbReference>
<feature type="domain" description="ACT" evidence="4">
    <location>
        <begin position="135"/>
        <end position="207"/>
    </location>
</feature>
<evidence type="ECO:0000313" key="5">
    <source>
        <dbReference type="EMBL" id="GLH74617.1"/>
    </source>
</evidence>
<protein>
    <submittedName>
        <fullName evidence="5">Acetoin dehydrogenase</fullName>
    </submittedName>
</protein>
<feature type="domain" description="CBS" evidence="3">
    <location>
        <begin position="7"/>
        <end position="66"/>
    </location>
</feature>
<evidence type="ECO:0000259" key="4">
    <source>
        <dbReference type="PROSITE" id="PS51671"/>
    </source>
</evidence>
<keyword evidence="1" id="KW-0677">Repeat</keyword>
<dbReference type="RefSeq" id="WP_285577093.1">
    <property type="nucleotide sequence ID" value="NZ_BSDE01000007.1"/>
</dbReference>
<sequence length="210" mass="22876">MLVKEMMRRPVTVVPVGATLGEANQILQARGFRHLPVMDQGRLVGVLTDRDIRFATSSLCPEPRSGDDPVSLAMSSPPLTADPLDPVEDAARIMREHKIGCLPVLDGGELVGILTGMDLLDALMSLTGVTKPSSRLEVALVDRPGELARLTALLATRHVNIHSILTYPTPDEAVRTVLRVDSNQIRSLADDLRAAEFNVLWPLPKLRPVQ</sequence>
<evidence type="ECO:0000313" key="6">
    <source>
        <dbReference type="Proteomes" id="UP001165069"/>
    </source>
</evidence>
<dbReference type="InterPro" id="IPR045865">
    <property type="entry name" value="ACT-like_dom_sf"/>
</dbReference>
<dbReference type="SUPFAM" id="SSF54631">
    <property type="entry name" value="CBS-domain pair"/>
    <property type="match status" value="1"/>
</dbReference>
<evidence type="ECO:0000259" key="3">
    <source>
        <dbReference type="PROSITE" id="PS51371"/>
    </source>
</evidence>
<dbReference type="InterPro" id="IPR046342">
    <property type="entry name" value="CBS_dom_sf"/>
</dbReference>
<evidence type="ECO:0000256" key="1">
    <source>
        <dbReference type="ARBA" id="ARBA00022737"/>
    </source>
</evidence>
<dbReference type="InterPro" id="IPR051462">
    <property type="entry name" value="CBS_domain-containing"/>
</dbReference>
<dbReference type="Gene3D" id="3.30.70.260">
    <property type="match status" value="1"/>
</dbReference>
<dbReference type="SUPFAM" id="SSF55021">
    <property type="entry name" value="ACT-like"/>
    <property type="match status" value="1"/>
</dbReference>
<dbReference type="InterPro" id="IPR002912">
    <property type="entry name" value="ACT_dom"/>
</dbReference>
<dbReference type="Pfam" id="PF00571">
    <property type="entry name" value="CBS"/>
    <property type="match status" value="2"/>
</dbReference>
<comment type="caution">
    <text evidence="5">The sequence shown here is derived from an EMBL/GenBank/DDBJ whole genome shotgun (WGS) entry which is preliminary data.</text>
</comment>
<accession>A0ABQ5QIC8</accession>
<dbReference type="PROSITE" id="PS51371">
    <property type="entry name" value="CBS"/>
    <property type="match status" value="2"/>
</dbReference>
<proteinExistence type="predicted"/>
<dbReference type="Pfam" id="PF01842">
    <property type="entry name" value="ACT"/>
    <property type="match status" value="1"/>
</dbReference>